<accession>A0A0F9U145</accession>
<evidence type="ECO:0008006" key="2">
    <source>
        <dbReference type="Google" id="ProtNLM"/>
    </source>
</evidence>
<reference evidence="1" key="1">
    <citation type="journal article" date="2015" name="Nature">
        <title>Complex archaea that bridge the gap between prokaryotes and eukaryotes.</title>
        <authorList>
            <person name="Spang A."/>
            <person name="Saw J.H."/>
            <person name="Jorgensen S.L."/>
            <person name="Zaremba-Niedzwiedzka K."/>
            <person name="Martijn J."/>
            <person name="Lind A.E."/>
            <person name="van Eijk R."/>
            <person name="Schleper C."/>
            <person name="Guy L."/>
            <person name="Ettema T.J."/>
        </authorList>
    </citation>
    <scope>NUCLEOTIDE SEQUENCE</scope>
</reference>
<protein>
    <recommendedName>
        <fullName evidence="2">DUF4175 domain-containing protein</fullName>
    </recommendedName>
</protein>
<organism evidence="1">
    <name type="scientific">marine sediment metagenome</name>
    <dbReference type="NCBI Taxonomy" id="412755"/>
    <lineage>
        <taxon>unclassified sequences</taxon>
        <taxon>metagenomes</taxon>
        <taxon>ecological metagenomes</taxon>
    </lineage>
</organism>
<gene>
    <name evidence="1" type="ORF">LCGC14_0280870</name>
</gene>
<proteinExistence type="predicted"/>
<name>A0A0F9U145_9ZZZZ</name>
<dbReference type="EMBL" id="LAZR01000161">
    <property type="protein sequence ID" value="KKN85259.1"/>
    <property type="molecule type" value="Genomic_DNA"/>
</dbReference>
<sequence>MKIMKTLVIILSAIGLLSLNSCNQKTDPTAMLENSETRTELFDAITSNHDYMTEFMGSIQENNHAMQMMQGNKKMMGTMMQDGGMKMMMKDSMMKKNMMQMMHEKGMMSEDCLESCKNMMAEEGLDIIEQGEIELSKSQSHSDHH</sequence>
<evidence type="ECO:0000313" key="1">
    <source>
        <dbReference type="EMBL" id="KKN85259.1"/>
    </source>
</evidence>
<dbReference type="AlphaFoldDB" id="A0A0F9U145"/>
<comment type="caution">
    <text evidence="1">The sequence shown here is derived from an EMBL/GenBank/DDBJ whole genome shotgun (WGS) entry which is preliminary data.</text>
</comment>